<dbReference type="Proteomes" id="UP000482800">
    <property type="component" value="Unassembled WGS sequence"/>
</dbReference>
<dbReference type="PROSITE" id="PS51186">
    <property type="entry name" value="GNAT"/>
    <property type="match status" value="1"/>
</dbReference>
<keyword evidence="3" id="KW-1185">Reference proteome</keyword>
<dbReference type="Pfam" id="PF13527">
    <property type="entry name" value="Acetyltransf_9"/>
    <property type="match status" value="1"/>
</dbReference>
<organism evidence="2 3">
    <name type="scientific">Phytohabitans houttuyneae</name>
    <dbReference type="NCBI Taxonomy" id="1076126"/>
    <lineage>
        <taxon>Bacteria</taxon>
        <taxon>Bacillati</taxon>
        <taxon>Actinomycetota</taxon>
        <taxon>Actinomycetes</taxon>
        <taxon>Micromonosporales</taxon>
        <taxon>Micromonosporaceae</taxon>
    </lineage>
</organism>
<sequence>MKCRTGPFQIAFAALSNRLRPSPWGATVTPMFIRRETPDDATAIRAVHAAAFGHPEQPDRPPVEADLVDALRASDAWLPALSLVCTDPSGELAGHVVCTRASIAGEPVALGLGPLGVVPSQQRSGVGSALMHAVLGAADALDEPLVVLLGHKDYYPRFGFRPAAALGITPPVAEWGEHFQARPLGAYQSRLRGPFTYAAPFEGL</sequence>
<gene>
    <name evidence="2" type="primary">yhbS</name>
    <name evidence="2" type="ORF">Phou_100440</name>
</gene>
<dbReference type="EMBL" id="BLPF01000004">
    <property type="protein sequence ID" value="GFJ85864.1"/>
    <property type="molecule type" value="Genomic_DNA"/>
</dbReference>
<reference evidence="2 3" key="2">
    <citation type="submission" date="2020-03" db="EMBL/GenBank/DDBJ databases">
        <authorList>
            <person name="Ichikawa N."/>
            <person name="Kimura A."/>
            <person name="Kitahashi Y."/>
            <person name="Uohara A."/>
        </authorList>
    </citation>
    <scope>NUCLEOTIDE SEQUENCE [LARGE SCALE GENOMIC DNA]</scope>
    <source>
        <strain evidence="2 3">NBRC 108639</strain>
    </source>
</reference>
<dbReference type="SUPFAM" id="SSF55729">
    <property type="entry name" value="Acyl-CoA N-acyltransferases (Nat)"/>
    <property type="match status" value="1"/>
</dbReference>
<dbReference type="InterPro" id="IPR016181">
    <property type="entry name" value="Acyl_CoA_acyltransferase"/>
</dbReference>
<protein>
    <submittedName>
        <fullName evidence="2">N-acetyltransferase</fullName>
    </submittedName>
</protein>
<dbReference type="GO" id="GO:0016747">
    <property type="term" value="F:acyltransferase activity, transferring groups other than amino-acyl groups"/>
    <property type="evidence" value="ECO:0007669"/>
    <property type="project" value="InterPro"/>
</dbReference>
<evidence type="ECO:0000313" key="2">
    <source>
        <dbReference type="EMBL" id="GFJ85864.1"/>
    </source>
</evidence>
<feature type="domain" description="N-acetyltransferase" evidence="1">
    <location>
        <begin position="31"/>
        <end position="194"/>
    </location>
</feature>
<dbReference type="AlphaFoldDB" id="A0A6V8KPT0"/>
<accession>A0A6V8KPT0</accession>
<evidence type="ECO:0000313" key="3">
    <source>
        <dbReference type="Proteomes" id="UP000482800"/>
    </source>
</evidence>
<proteinExistence type="predicted"/>
<reference evidence="2 3" key="1">
    <citation type="submission" date="2020-03" db="EMBL/GenBank/DDBJ databases">
        <title>Whole genome shotgun sequence of Phytohabitans houttuyneae NBRC 108639.</title>
        <authorList>
            <person name="Komaki H."/>
            <person name="Tamura T."/>
        </authorList>
    </citation>
    <scope>NUCLEOTIDE SEQUENCE [LARGE SCALE GENOMIC DNA]</scope>
    <source>
        <strain evidence="2 3">NBRC 108639</strain>
    </source>
</reference>
<dbReference type="CDD" id="cd04301">
    <property type="entry name" value="NAT_SF"/>
    <property type="match status" value="1"/>
</dbReference>
<keyword evidence="2" id="KW-0808">Transferase</keyword>
<comment type="caution">
    <text evidence="2">The sequence shown here is derived from an EMBL/GenBank/DDBJ whole genome shotgun (WGS) entry which is preliminary data.</text>
</comment>
<name>A0A6V8KPT0_9ACTN</name>
<dbReference type="InterPro" id="IPR000182">
    <property type="entry name" value="GNAT_dom"/>
</dbReference>
<dbReference type="Gene3D" id="3.40.630.30">
    <property type="match status" value="1"/>
</dbReference>
<evidence type="ECO:0000259" key="1">
    <source>
        <dbReference type="PROSITE" id="PS51186"/>
    </source>
</evidence>